<evidence type="ECO:0000259" key="4">
    <source>
        <dbReference type="Pfam" id="PF17871"/>
    </source>
</evidence>
<dbReference type="RefSeq" id="WP_313766160.1">
    <property type="nucleotide sequence ID" value="NZ_BAAAVH010000054.1"/>
</dbReference>
<dbReference type="Gene3D" id="1.10.8.60">
    <property type="match status" value="1"/>
</dbReference>
<feature type="region of interest" description="Disordered" evidence="3">
    <location>
        <begin position="82"/>
        <end position="110"/>
    </location>
</feature>
<dbReference type="SUPFAM" id="SSF52540">
    <property type="entry name" value="P-loop containing nucleoside triphosphate hydrolases"/>
    <property type="match status" value="1"/>
</dbReference>
<evidence type="ECO:0000313" key="5">
    <source>
        <dbReference type="EMBL" id="MFC5890814.1"/>
    </source>
</evidence>
<dbReference type="Proteomes" id="UP001596067">
    <property type="component" value="Unassembled WGS sequence"/>
</dbReference>
<dbReference type="Pfam" id="PF17871">
    <property type="entry name" value="AAA_lid_9"/>
    <property type="match status" value="1"/>
</dbReference>
<evidence type="ECO:0000256" key="3">
    <source>
        <dbReference type="SAM" id="MobiDB-lite"/>
    </source>
</evidence>
<gene>
    <name evidence="5" type="ORF">ACFP0N_38270</name>
</gene>
<evidence type="ECO:0000313" key="6">
    <source>
        <dbReference type="Proteomes" id="UP001596067"/>
    </source>
</evidence>
<feature type="domain" description="ClpA/ClpB AAA lid" evidence="4">
    <location>
        <begin position="7"/>
        <end position="73"/>
    </location>
</feature>
<protein>
    <recommendedName>
        <fullName evidence="4">ClpA/ClpB AAA lid domain-containing protein</fullName>
    </recommendedName>
</protein>
<dbReference type="InterPro" id="IPR041546">
    <property type="entry name" value="ClpA/ClpB_AAA_lid"/>
</dbReference>
<evidence type="ECO:0000256" key="2">
    <source>
        <dbReference type="ARBA" id="ARBA00022840"/>
    </source>
</evidence>
<accession>A0ABW1FD39</accession>
<keyword evidence="1" id="KW-0547">Nucleotide-binding</keyword>
<reference evidence="6" key="1">
    <citation type="journal article" date="2019" name="Int. J. Syst. Evol. Microbiol.">
        <title>The Global Catalogue of Microorganisms (GCM) 10K type strain sequencing project: providing services to taxonomists for standard genome sequencing and annotation.</title>
        <authorList>
            <consortium name="The Broad Institute Genomics Platform"/>
            <consortium name="The Broad Institute Genome Sequencing Center for Infectious Disease"/>
            <person name="Wu L."/>
            <person name="Ma J."/>
        </authorList>
    </citation>
    <scope>NUCLEOTIDE SEQUENCE [LARGE SCALE GENOMIC DNA]</scope>
    <source>
        <strain evidence="6">CGMCC 4.1469</strain>
    </source>
</reference>
<name>A0ABW1FD39_9ACTN</name>
<keyword evidence="2" id="KW-0067">ATP-binding</keyword>
<feature type="compositionally biased region" description="Pro residues" evidence="3">
    <location>
        <begin position="89"/>
        <end position="103"/>
    </location>
</feature>
<comment type="caution">
    <text evidence="5">The sequence shown here is derived from an EMBL/GenBank/DDBJ whole genome shotgun (WGS) entry which is preliminary data.</text>
</comment>
<keyword evidence="6" id="KW-1185">Reference proteome</keyword>
<organism evidence="5 6">
    <name type="scientific">Kitasatospora aburaviensis</name>
    <dbReference type="NCBI Taxonomy" id="67265"/>
    <lineage>
        <taxon>Bacteria</taxon>
        <taxon>Bacillati</taxon>
        <taxon>Actinomycetota</taxon>
        <taxon>Actinomycetes</taxon>
        <taxon>Kitasatosporales</taxon>
        <taxon>Streptomycetaceae</taxon>
        <taxon>Kitasatospora</taxon>
    </lineage>
</organism>
<dbReference type="EMBL" id="JBHSOD010000097">
    <property type="protein sequence ID" value="MFC5890814.1"/>
    <property type="molecule type" value="Genomic_DNA"/>
</dbReference>
<dbReference type="InterPro" id="IPR027417">
    <property type="entry name" value="P-loop_NTPase"/>
</dbReference>
<evidence type="ECO:0000256" key="1">
    <source>
        <dbReference type="ARBA" id="ARBA00022741"/>
    </source>
</evidence>
<sequence>MDEPALEEVVEILRQAAPRLAEHHRVEIPDDLLEQAALLARELLPDQAPPGSAIALLDEAGALARLRGTDLREVTASDLADALAVRRPTSPPAERPRLAPPHDPSVWAMS</sequence>
<proteinExistence type="predicted"/>